<accession>A0A672FXX3</accession>
<dbReference type="InParanoid" id="A0A672FXX3"/>
<dbReference type="Pfam" id="PF13927">
    <property type="entry name" value="Ig_3"/>
    <property type="match status" value="1"/>
</dbReference>
<dbReference type="InterPro" id="IPR042474">
    <property type="entry name" value="A33"/>
</dbReference>
<dbReference type="AlphaFoldDB" id="A0A672FXX3"/>
<sequence length="313" mass="32759">MILIQKLWIFTVFLAVLSGVRAINVHISKENYEVLKGDSATLTCTFQSTITPQLAIISWSAVGTQPDDQEVLIITHYYPMKRTDVKPAYAGRFLLNVDVLRGKAMLRLSSVTSADDKIYECRVLIPGDDEGKSAATTRLVVNEPVSKPVCGIQGTVRSGENINLTCHSEKGSPPPSYRWERWHESVGSKRRFMAHTTTQNGGVLSLYDISNDTSGLYYCMSWNKIRTSTCEVHLSVLLDDSPGSDVFGAVGGAVAGVAGAAAGAVAGVAGAAARAAAGAAAGAAGAASGAAAGVLVSIASVADKIILGDGNNN</sequence>
<dbReference type="SMART" id="SM00406">
    <property type="entry name" value="IGv"/>
    <property type="match status" value="1"/>
</dbReference>
<evidence type="ECO:0000313" key="3">
    <source>
        <dbReference type="Ensembl" id="ENSSFAP00005011641.1"/>
    </source>
</evidence>
<evidence type="ECO:0000256" key="1">
    <source>
        <dbReference type="SAM" id="SignalP"/>
    </source>
</evidence>
<evidence type="ECO:0000313" key="4">
    <source>
        <dbReference type="Proteomes" id="UP000472267"/>
    </source>
</evidence>
<dbReference type="SUPFAM" id="SSF48726">
    <property type="entry name" value="Immunoglobulin"/>
    <property type="match status" value="2"/>
</dbReference>
<dbReference type="Proteomes" id="UP000472267">
    <property type="component" value="Chromosome 1"/>
</dbReference>
<dbReference type="GO" id="GO:0005886">
    <property type="term" value="C:plasma membrane"/>
    <property type="evidence" value="ECO:0007669"/>
    <property type="project" value="InterPro"/>
</dbReference>
<dbReference type="Gene3D" id="2.60.40.10">
    <property type="entry name" value="Immunoglobulins"/>
    <property type="match status" value="2"/>
</dbReference>
<gene>
    <name evidence="3" type="primary">LOC115390874</name>
</gene>
<dbReference type="InterPro" id="IPR013783">
    <property type="entry name" value="Ig-like_fold"/>
</dbReference>
<feature type="domain" description="Ig-like" evidence="2">
    <location>
        <begin position="23"/>
        <end position="142"/>
    </location>
</feature>
<dbReference type="Pfam" id="PF07686">
    <property type="entry name" value="V-set"/>
    <property type="match status" value="1"/>
</dbReference>
<dbReference type="InterPro" id="IPR013106">
    <property type="entry name" value="Ig_V-set"/>
</dbReference>
<reference evidence="3" key="2">
    <citation type="submission" date="2025-08" db="UniProtKB">
        <authorList>
            <consortium name="Ensembl"/>
        </authorList>
    </citation>
    <scope>IDENTIFICATION</scope>
</reference>
<keyword evidence="4" id="KW-1185">Reference proteome</keyword>
<feature type="chain" id="PRO_5025522351" evidence="1">
    <location>
        <begin position="23"/>
        <end position="313"/>
    </location>
</feature>
<dbReference type="InterPro" id="IPR007110">
    <property type="entry name" value="Ig-like_dom"/>
</dbReference>
<dbReference type="InterPro" id="IPR003599">
    <property type="entry name" value="Ig_sub"/>
</dbReference>
<dbReference type="PROSITE" id="PS50835">
    <property type="entry name" value="IG_LIKE"/>
    <property type="match status" value="2"/>
</dbReference>
<dbReference type="PANTHER" id="PTHR44969:SF1">
    <property type="entry name" value="CELL SURFACE A33 ANTIGEN"/>
    <property type="match status" value="1"/>
</dbReference>
<feature type="signal peptide" evidence="1">
    <location>
        <begin position="1"/>
        <end position="22"/>
    </location>
</feature>
<keyword evidence="1" id="KW-0732">Signal</keyword>
<dbReference type="InterPro" id="IPR036179">
    <property type="entry name" value="Ig-like_dom_sf"/>
</dbReference>
<reference evidence="3" key="1">
    <citation type="submission" date="2019-06" db="EMBL/GenBank/DDBJ databases">
        <authorList>
            <consortium name="Wellcome Sanger Institute Data Sharing"/>
        </authorList>
    </citation>
    <scope>NUCLEOTIDE SEQUENCE [LARGE SCALE GENOMIC DNA]</scope>
</reference>
<evidence type="ECO:0000259" key="2">
    <source>
        <dbReference type="PROSITE" id="PS50835"/>
    </source>
</evidence>
<reference evidence="3" key="3">
    <citation type="submission" date="2025-09" db="UniProtKB">
        <authorList>
            <consortium name="Ensembl"/>
        </authorList>
    </citation>
    <scope>IDENTIFICATION</scope>
</reference>
<dbReference type="SMART" id="SM00409">
    <property type="entry name" value="IG"/>
    <property type="match status" value="2"/>
</dbReference>
<proteinExistence type="predicted"/>
<dbReference type="Ensembl" id="ENSSFAT00005012135.1">
    <property type="protein sequence ID" value="ENSSFAP00005011641.1"/>
    <property type="gene ID" value="ENSSFAG00005006499.1"/>
</dbReference>
<dbReference type="PANTHER" id="PTHR44969">
    <property type="entry name" value="CELL SURFACE A33 ANTIGEN"/>
    <property type="match status" value="1"/>
</dbReference>
<feature type="domain" description="Ig-like" evidence="2">
    <location>
        <begin position="144"/>
        <end position="235"/>
    </location>
</feature>
<dbReference type="InterPro" id="IPR003598">
    <property type="entry name" value="Ig_sub2"/>
</dbReference>
<name>A0A672FXX3_SALFA</name>
<organism evidence="3 4">
    <name type="scientific">Salarias fasciatus</name>
    <name type="common">Jewelled blenny</name>
    <name type="synonym">Blennius fasciatus</name>
    <dbReference type="NCBI Taxonomy" id="181472"/>
    <lineage>
        <taxon>Eukaryota</taxon>
        <taxon>Metazoa</taxon>
        <taxon>Chordata</taxon>
        <taxon>Craniata</taxon>
        <taxon>Vertebrata</taxon>
        <taxon>Euteleostomi</taxon>
        <taxon>Actinopterygii</taxon>
        <taxon>Neopterygii</taxon>
        <taxon>Teleostei</taxon>
        <taxon>Neoteleostei</taxon>
        <taxon>Acanthomorphata</taxon>
        <taxon>Ovalentaria</taxon>
        <taxon>Blenniimorphae</taxon>
        <taxon>Blenniiformes</taxon>
        <taxon>Blennioidei</taxon>
        <taxon>Blenniidae</taxon>
        <taxon>Salariinae</taxon>
        <taxon>Salarias</taxon>
    </lineage>
</organism>
<protein>
    <submittedName>
        <fullName evidence="3">Cell surface A33 antigen-like</fullName>
    </submittedName>
</protein>
<dbReference type="SMART" id="SM00408">
    <property type="entry name" value="IGc2"/>
    <property type="match status" value="1"/>
</dbReference>